<dbReference type="Proteomes" id="UP001241072">
    <property type="component" value="Unassembled WGS sequence"/>
</dbReference>
<name>A0ABT9BSI4_9MICO</name>
<keyword evidence="2" id="KW-1185">Reference proteome</keyword>
<dbReference type="PANTHER" id="PTHR31793">
    <property type="entry name" value="4-HYDROXYBENZOYL-COA THIOESTERASE FAMILY MEMBER"/>
    <property type="match status" value="1"/>
</dbReference>
<evidence type="ECO:0000313" key="1">
    <source>
        <dbReference type="EMBL" id="MDO7882355.1"/>
    </source>
</evidence>
<dbReference type="InterPro" id="IPR050563">
    <property type="entry name" value="4-hydroxybenzoyl-CoA_TE"/>
</dbReference>
<sequence>MTRIHVAIPLRWSDFDAYAHVNNAEMLRLLEEARIQAFWRPDEGGAASHDTAILDARPGAEVISLIARQEIEYLAPIPYMRTPIDIEMWIGRIGGASLEICYELYSPQGVEPRVLFTRAATTLVMVTAATGRPQRIDDELRATWAPYVEEPVVFTKRG</sequence>
<keyword evidence="1" id="KW-0378">Hydrolase</keyword>
<dbReference type="SUPFAM" id="SSF54637">
    <property type="entry name" value="Thioesterase/thiol ester dehydrase-isomerase"/>
    <property type="match status" value="1"/>
</dbReference>
<dbReference type="RefSeq" id="WP_305002733.1">
    <property type="nucleotide sequence ID" value="NZ_JAUQUB010000001.1"/>
</dbReference>
<dbReference type="EC" id="3.1.2.-" evidence="1"/>
<accession>A0ABT9BSI4</accession>
<dbReference type="GO" id="GO:0016787">
    <property type="term" value="F:hydrolase activity"/>
    <property type="evidence" value="ECO:0007669"/>
    <property type="project" value="UniProtKB-KW"/>
</dbReference>
<protein>
    <submittedName>
        <fullName evidence="1">Thioesterase family protein</fullName>
        <ecNumber evidence="1">3.1.2.-</ecNumber>
    </submittedName>
</protein>
<proteinExistence type="predicted"/>
<comment type="caution">
    <text evidence="1">The sequence shown here is derived from an EMBL/GenBank/DDBJ whole genome shotgun (WGS) entry which is preliminary data.</text>
</comment>
<dbReference type="InterPro" id="IPR029069">
    <property type="entry name" value="HotDog_dom_sf"/>
</dbReference>
<organism evidence="1 2">
    <name type="scientific">Antiquaquibacter soli</name>
    <dbReference type="NCBI Taxonomy" id="3064523"/>
    <lineage>
        <taxon>Bacteria</taxon>
        <taxon>Bacillati</taxon>
        <taxon>Actinomycetota</taxon>
        <taxon>Actinomycetes</taxon>
        <taxon>Micrococcales</taxon>
        <taxon>Microbacteriaceae</taxon>
        <taxon>Antiquaquibacter</taxon>
    </lineage>
</organism>
<dbReference type="Pfam" id="PF13279">
    <property type="entry name" value="4HBT_2"/>
    <property type="match status" value="1"/>
</dbReference>
<gene>
    <name evidence="1" type="ORF">Q5716_08980</name>
</gene>
<dbReference type="EMBL" id="JAUQUB010000001">
    <property type="protein sequence ID" value="MDO7882355.1"/>
    <property type="molecule type" value="Genomic_DNA"/>
</dbReference>
<dbReference type="PANTHER" id="PTHR31793:SF24">
    <property type="entry name" value="LONG-CHAIN ACYL-COA THIOESTERASE FADM"/>
    <property type="match status" value="1"/>
</dbReference>
<dbReference type="Gene3D" id="3.10.129.10">
    <property type="entry name" value="Hotdog Thioesterase"/>
    <property type="match status" value="1"/>
</dbReference>
<dbReference type="CDD" id="cd00586">
    <property type="entry name" value="4HBT"/>
    <property type="match status" value="1"/>
</dbReference>
<reference evidence="1 2" key="1">
    <citation type="submission" date="2023-07" db="EMBL/GenBank/DDBJ databases">
        <title>Protaetiibacter sp. nov WY-16 isolated from soil.</title>
        <authorList>
            <person name="Liu B."/>
            <person name="Wan Y."/>
        </authorList>
    </citation>
    <scope>NUCLEOTIDE SEQUENCE [LARGE SCALE GENOMIC DNA]</scope>
    <source>
        <strain evidence="1 2">WY-16</strain>
    </source>
</reference>
<evidence type="ECO:0000313" key="2">
    <source>
        <dbReference type="Proteomes" id="UP001241072"/>
    </source>
</evidence>